<feature type="region of interest" description="Disordered" evidence="1">
    <location>
        <begin position="1"/>
        <end position="24"/>
    </location>
</feature>
<proteinExistence type="predicted"/>
<reference evidence="2" key="1">
    <citation type="submission" date="2013-12" db="EMBL/GenBank/DDBJ databases">
        <title>A Varibaculum cambriense genome reconstructed from a premature infant gut community with otherwise low bacterial novelty that shifts toward anaerobic metabolism during the third week of life.</title>
        <authorList>
            <person name="Brown C.T."/>
            <person name="Sharon I."/>
            <person name="Thomas B.C."/>
            <person name="Castelle C.J."/>
            <person name="Morowitz M.J."/>
            <person name="Banfield J.F."/>
        </authorList>
    </citation>
    <scope>NUCLEOTIDE SEQUENCE</scope>
</reference>
<protein>
    <submittedName>
        <fullName evidence="2">Uncharacterized protein</fullName>
    </submittedName>
</protein>
<name>W1YTZ2_9ZZZZ</name>
<feature type="compositionally biased region" description="Basic and acidic residues" evidence="1">
    <location>
        <begin position="1"/>
        <end position="10"/>
    </location>
</feature>
<dbReference type="EMBL" id="AZMM01001343">
    <property type="protein sequence ID" value="ETJ44659.1"/>
    <property type="molecule type" value="Genomic_DNA"/>
</dbReference>
<evidence type="ECO:0000256" key="1">
    <source>
        <dbReference type="SAM" id="MobiDB-lite"/>
    </source>
</evidence>
<dbReference type="AlphaFoldDB" id="W1YTZ2"/>
<comment type="caution">
    <text evidence="2">The sequence shown here is derived from an EMBL/GenBank/DDBJ whole genome shotgun (WGS) entry which is preliminary data.</text>
</comment>
<organism evidence="2">
    <name type="scientific">human gut metagenome</name>
    <dbReference type="NCBI Taxonomy" id="408170"/>
    <lineage>
        <taxon>unclassified sequences</taxon>
        <taxon>metagenomes</taxon>
        <taxon>organismal metagenomes</taxon>
    </lineage>
</organism>
<sequence>VGIELSRPEAGEPSESAGVVEMNEWRRRLQAG</sequence>
<evidence type="ECO:0000313" key="2">
    <source>
        <dbReference type="EMBL" id="ETJ44659.1"/>
    </source>
</evidence>
<gene>
    <name evidence="2" type="ORF">Q604_UNBC01343G0002</name>
</gene>
<feature type="non-terminal residue" evidence="2">
    <location>
        <position position="1"/>
    </location>
</feature>
<accession>W1YTZ2</accession>